<sequence>MSSLTNHPILILYASQTGNTETAARTISQRVHKNYGYTTKCLWLDDFLEAGYDGYKTRCRWSPLVILAVSSYGVGQAPLGGYKFRAVAEHILSDDQNAKIDLNSVQFALLGLGDSTYTTFFKNPKVTEIFMAQCGAKRICDVGIGDAASTSPDQAEIIQNWIDKVLFPALDKILLKKDCSMLPSNDDILSLDSAKEETLKICETLFPDDFEKKSKNYEQRGAMVRKCGFGTTAVIVGLVFAVISVAIMKQ</sequence>
<dbReference type="InterPro" id="IPR001226">
    <property type="entry name" value="Flavodoxin_CS"/>
</dbReference>
<gene>
    <name evidence="4" type="ORF">CHYS00102_LOCUS1916</name>
</gene>
<dbReference type="AlphaFoldDB" id="A0A7S1FM01"/>
<dbReference type="PANTHER" id="PTHR19384:SF17">
    <property type="entry name" value="NADPH--CYTOCHROME P450 REDUCTASE"/>
    <property type="match status" value="1"/>
</dbReference>
<keyword evidence="2" id="KW-0472">Membrane</keyword>
<evidence type="ECO:0000259" key="3">
    <source>
        <dbReference type="PROSITE" id="PS50902"/>
    </source>
</evidence>
<dbReference type="SUPFAM" id="SSF52218">
    <property type="entry name" value="Flavoproteins"/>
    <property type="match status" value="1"/>
</dbReference>
<dbReference type="GO" id="GO:0010181">
    <property type="term" value="F:FMN binding"/>
    <property type="evidence" value="ECO:0007669"/>
    <property type="project" value="InterPro"/>
</dbReference>
<dbReference type="PROSITE" id="PS50902">
    <property type="entry name" value="FLAVODOXIN_LIKE"/>
    <property type="match status" value="1"/>
</dbReference>
<dbReference type="PROSITE" id="PS00201">
    <property type="entry name" value="FLAVODOXIN"/>
    <property type="match status" value="1"/>
</dbReference>
<protein>
    <recommendedName>
        <fullName evidence="3">Flavodoxin-like domain-containing protein</fullName>
    </recommendedName>
</protein>
<keyword evidence="2" id="KW-1133">Transmembrane helix</keyword>
<evidence type="ECO:0000313" key="4">
    <source>
        <dbReference type="EMBL" id="CAD8874741.1"/>
    </source>
</evidence>
<feature type="transmembrane region" description="Helical" evidence="2">
    <location>
        <begin position="228"/>
        <end position="248"/>
    </location>
</feature>
<dbReference type="PANTHER" id="PTHR19384">
    <property type="entry name" value="NITRIC OXIDE SYNTHASE-RELATED"/>
    <property type="match status" value="1"/>
</dbReference>
<dbReference type="Pfam" id="PF00258">
    <property type="entry name" value="Flavodoxin_1"/>
    <property type="match status" value="1"/>
</dbReference>
<keyword evidence="1" id="KW-0285">Flavoprotein</keyword>
<keyword evidence="2" id="KW-0812">Transmembrane</keyword>
<dbReference type="GO" id="GO:0050660">
    <property type="term" value="F:flavin adenine dinucleotide binding"/>
    <property type="evidence" value="ECO:0007669"/>
    <property type="project" value="TreeGrafter"/>
</dbReference>
<dbReference type="GO" id="GO:0009055">
    <property type="term" value="F:electron transfer activity"/>
    <property type="evidence" value="ECO:0007669"/>
    <property type="project" value="InterPro"/>
</dbReference>
<dbReference type="InterPro" id="IPR008254">
    <property type="entry name" value="Flavodoxin/NO_synth"/>
</dbReference>
<dbReference type="InterPro" id="IPR001094">
    <property type="entry name" value="Flavdoxin-like"/>
</dbReference>
<evidence type="ECO:0000256" key="2">
    <source>
        <dbReference type="SAM" id="Phobius"/>
    </source>
</evidence>
<dbReference type="PRINTS" id="PR00369">
    <property type="entry name" value="FLAVODOXIN"/>
</dbReference>
<organism evidence="4">
    <name type="scientific">Corethron hystrix</name>
    <dbReference type="NCBI Taxonomy" id="216773"/>
    <lineage>
        <taxon>Eukaryota</taxon>
        <taxon>Sar</taxon>
        <taxon>Stramenopiles</taxon>
        <taxon>Ochrophyta</taxon>
        <taxon>Bacillariophyta</taxon>
        <taxon>Coscinodiscophyceae</taxon>
        <taxon>Corethrophycidae</taxon>
        <taxon>Corethrales</taxon>
        <taxon>Corethraceae</taxon>
        <taxon>Corethron</taxon>
    </lineage>
</organism>
<dbReference type="InterPro" id="IPR029039">
    <property type="entry name" value="Flavoprotein-like_sf"/>
</dbReference>
<proteinExistence type="predicted"/>
<dbReference type="EMBL" id="HBFR01002822">
    <property type="protein sequence ID" value="CAD8874741.1"/>
    <property type="molecule type" value="Transcribed_RNA"/>
</dbReference>
<dbReference type="GO" id="GO:0016491">
    <property type="term" value="F:oxidoreductase activity"/>
    <property type="evidence" value="ECO:0007669"/>
    <property type="project" value="TreeGrafter"/>
</dbReference>
<dbReference type="Gene3D" id="3.40.50.360">
    <property type="match status" value="1"/>
</dbReference>
<feature type="domain" description="Flavodoxin-like" evidence="3">
    <location>
        <begin position="9"/>
        <end position="166"/>
    </location>
</feature>
<reference evidence="4" key="1">
    <citation type="submission" date="2021-01" db="EMBL/GenBank/DDBJ databases">
        <authorList>
            <person name="Corre E."/>
            <person name="Pelletier E."/>
            <person name="Niang G."/>
            <person name="Scheremetjew M."/>
            <person name="Finn R."/>
            <person name="Kale V."/>
            <person name="Holt S."/>
            <person name="Cochrane G."/>
            <person name="Meng A."/>
            <person name="Brown T."/>
            <person name="Cohen L."/>
        </authorList>
    </citation>
    <scope>NUCLEOTIDE SEQUENCE</scope>
    <source>
        <strain evidence="4">308</strain>
    </source>
</reference>
<evidence type="ECO:0000256" key="1">
    <source>
        <dbReference type="ARBA" id="ARBA00022630"/>
    </source>
</evidence>
<name>A0A7S1FM01_9STRA</name>
<dbReference type="GO" id="GO:0005829">
    <property type="term" value="C:cytosol"/>
    <property type="evidence" value="ECO:0007669"/>
    <property type="project" value="TreeGrafter"/>
</dbReference>
<accession>A0A7S1FM01</accession>